<dbReference type="InterPro" id="IPR018368">
    <property type="entry name" value="ClpA/B_CS1"/>
</dbReference>
<dbReference type="Proteomes" id="UP000323176">
    <property type="component" value="Unassembled WGS sequence"/>
</dbReference>
<dbReference type="PRINTS" id="PR00300">
    <property type="entry name" value="CLPPROTEASEA"/>
</dbReference>
<feature type="compositionally biased region" description="Polar residues" evidence="8">
    <location>
        <begin position="163"/>
        <end position="172"/>
    </location>
</feature>
<dbReference type="PANTHER" id="PTHR11638:SF18">
    <property type="entry name" value="HEAT SHOCK PROTEIN 104"/>
    <property type="match status" value="1"/>
</dbReference>
<dbReference type="OrthoDB" id="9803641at2"/>
<dbReference type="Gene3D" id="4.10.860.10">
    <property type="entry name" value="UVR domain"/>
    <property type="match status" value="1"/>
</dbReference>
<dbReference type="CDD" id="cd19499">
    <property type="entry name" value="RecA-like_ClpB_Hsp104-like"/>
    <property type="match status" value="1"/>
</dbReference>
<evidence type="ECO:0000259" key="10">
    <source>
        <dbReference type="PROSITE" id="PS51903"/>
    </source>
</evidence>
<dbReference type="Gene3D" id="3.40.50.300">
    <property type="entry name" value="P-loop containing nucleotide triphosphate hydrolases"/>
    <property type="match status" value="2"/>
</dbReference>
<feature type="region of interest" description="Disordered" evidence="8">
    <location>
        <begin position="148"/>
        <end position="173"/>
    </location>
</feature>
<keyword evidence="7" id="KW-0175">Coiled coil</keyword>
<accession>A0A5C8FE12</accession>
<keyword evidence="4 6" id="KW-0143">Chaperone</keyword>
<feature type="domain" description="Clp R" evidence="10">
    <location>
        <begin position="5"/>
        <end position="149"/>
    </location>
</feature>
<dbReference type="InterPro" id="IPR027417">
    <property type="entry name" value="P-loop_NTPase"/>
</dbReference>
<comment type="caution">
    <text evidence="11">The sequence shown here is derived from an EMBL/GenBank/DDBJ whole genome shotgun (WGS) entry which is preliminary data.</text>
</comment>
<dbReference type="Pfam" id="PF00004">
    <property type="entry name" value="AAA"/>
    <property type="match status" value="1"/>
</dbReference>
<keyword evidence="11" id="KW-0378">Hydrolase</keyword>
<evidence type="ECO:0000256" key="4">
    <source>
        <dbReference type="ARBA" id="ARBA00023186"/>
    </source>
</evidence>
<dbReference type="InterPro" id="IPR050130">
    <property type="entry name" value="ClpA_ClpB"/>
</dbReference>
<dbReference type="PROSITE" id="PS00871">
    <property type="entry name" value="CLPAB_2"/>
    <property type="match status" value="1"/>
</dbReference>
<dbReference type="PROSITE" id="PS00870">
    <property type="entry name" value="CLPAB_1"/>
    <property type="match status" value="1"/>
</dbReference>
<dbReference type="InterPro" id="IPR001270">
    <property type="entry name" value="ClpA/B"/>
</dbReference>
<gene>
    <name evidence="11" type="ORF">EPJ72_01130</name>
</gene>
<evidence type="ECO:0000313" key="11">
    <source>
        <dbReference type="EMBL" id="TXJ46850.1"/>
    </source>
</evidence>
<dbReference type="Pfam" id="PF07724">
    <property type="entry name" value="AAA_2"/>
    <property type="match status" value="1"/>
</dbReference>
<dbReference type="PROSITE" id="PS50151">
    <property type="entry name" value="UVR"/>
    <property type="match status" value="1"/>
</dbReference>
<keyword evidence="3 6" id="KW-0067">ATP-binding</keyword>
<dbReference type="SUPFAM" id="SSF81923">
    <property type="entry name" value="Double Clp-N motif"/>
    <property type="match status" value="1"/>
</dbReference>
<dbReference type="CDD" id="cd00009">
    <property type="entry name" value="AAA"/>
    <property type="match status" value="1"/>
</dbReference>
<dbReference type="GO" id="GO:0034605">
    <property type="term" value="P:cellular response to heat"/>
    <property type="evidence" value="ECO:0007669"/>
    <property type="project" value="TreeGrafter"/>
</dbReference>
<evidence type="ECO:0000256" key="8">
    <source>
        <dbReference type="SAM" id="MobiDB-lite"/>
    </source>
</evidence>
<comment type="similarity">
    <text evidence="6">Belongs to the ClpA/ClpB family.</text>
</comment>
<dbReference type="PROSITE" id="PS51903">
    <property type="entry name" value="CLP_R"/>
    <property type="match status" value="1"/>
</dbReference>
<evidence type="ECO:0000256" key="1">
    <source>
        <dbReference type="ARBA" id="ARBA00022737"/>
    </source>
</evidence>
<evidence type="ECO:0000256" key="7">
    <source>
        <dbReference type="SAM" id="Coils"/>
    </source>
</evidence>
<proteinExistence type="inferred from homology"/>
<dbReference type="Gene3D" id="1.10.8.60">
    <property type="match status" value="2"/>
</dbReference>
<protein>
    <submittedName>
        <fullName evidence="11">ATP-dependent Clp protease ATP-binding subunit</fullName>
    </submittedName>
</protein>
<dbReference type="SUPFAM" id="SSF52540">
    <property type="entry name" value="P-loop containing nucleoside triphosphate hydrolases"/>
    <property type="match status" value="2"/>
</dbReference>
<dbReference type="InterPro" id="IPR041546">
    <property type="entry name" value="ClpA/ClpB_AAA_lid"/>
</dbReference>
<evidence type="ECO:0000256" key="2">
    <source>
        <dbReference type="ARBA" id="ARBA00022741"/>
    </source>
</evidence>
<reference evidence="11 12" key="1">
    <citation type="journal article" date="1992" name="Lakartidningen">
        <title>[Penicillin V and not amoxicillin is the first choice preparation in acute otitis].</title>
        <authorList>
            <person name="Kamme C."/>
            <person name="Lundgren K."/>
            <person name="Prellner K."/>
        </authorList>
    </citation>
    <scope>NUCLEOTIDE SEQUENCE [LARGE SCALE GENOMIC DNA]</scope>
    <source>
        <strain evidence="11 12">PC5538III-hc</strain>
    </source>
</reference>
<feature type="domain" description="UVR" evidence="9">
    <location>
        <begin position="429"/>
        <end position="464"/>
    </location>
</feature>
<dbReference type="SMART" id="SM01086">
    <property type="entry name" value="ClpB_D2-small"/>
    <property type="match status" value="1"/>
</dbReference>
<organism evidence="11 12">
    <name type="scientific">Brachyspira pilosicoli</name>
    <name type="common">Serpulina pilosicoli</name>
    <dbReference type="NCBI Taxonomy" id="52584"/>
    <lineage>
        <taxon>Bacteria</taxon>
        <taxon>Pseudomonadati</taxon>
        <taxon>Spirochaetota</taxon>
        <taxon>Spirochaetia</taxon>
        <taxon>Brachyspirales</taxon>
        <taxon>Brachyspiraceae</taxon>
        <taxon>Brachyspira</taxon>
    </lineage>
</organism>
<dbReference type="PANTHER" id="PTHR11638">
    <property type="entry name" value="ATP-DEPENDENT CLP PROTEASE"/>
    <property type="match status" value="1"/>
</dbReference>
<dbReference type="InterPro" id="IPR003593">
    <property type="entry name" value="AAA+_ATPase"/>
</dbReference>
<dbReference type="InterPro" id="IPR028299">
    <property type="entry name" value="ClpA/B_CS2"/>
</dbReference>
<evidence type="ECO:0000256" key="5">
    <source>
        <dbReference type="PROSITE-ProRule" id="PRU01251"/>
    </source>
</evidence>
<dbReference type="GO" id="GO:0005524">
    <property type="term" value="F:ATP binding"/>
    <property type="evidence" value="ECO:0007669"/>
    <property type="project" value="UniProtKB-KW"/>
</dbReference>
<feature type="coiled-coil region" evidence="7">
    <location>
        <begin position="425"/>
        <end position="478"/>
    </location>
</feature>
<dbReference type="Gene3D" id="1.10.1780.10">
    <property type="entry name" value="Clp, N-terminal domain"/>
    <property type="match status" value="1"/>
</dbReference>
<dbReference type="GO" id="GO:0006508">
    <property type="term" value="P:proteolysis"/>
    <property type="evidence" value="ECO:0007669"/>
    <property type="project" value="UniProtKB-KW"/>
</dbReference>
<dbReference type="GO" id="GO:0016887">
    <property type="term" value="F:ATP hydrolysis activity"/>
    <property type="evidence" value="ECO:0007669"/>
    <property type="project" value="InterPro"/>
</dbReference>
<dbReference type="AlphaFoldDB" id="A0A5C8FE12"/>
<dbReference type="InterPro" id="IPR004176">
    <property type="entry name" value="Clp_R_N"/>
</dbReference>
<dbReference type="FunFam" id="3.40.50.300:FF:000025">
    <property type="entry name" value="ATP-dependent Clp protease subunit"/>
    <property type="match status" value="1"/>
</dbReference>
<evidence type="ECO:0000256" key="6">
    <source>
        <dbReference type="RuleBase" id="RU004432"/>
    </source>
</evidence>
<keyword evidence="2 6" id="KW-0547">Nucleotide-binding</keyword>
<dbReference type="InterPro" id="IPR036628">
    <property type="entry name" value="Clp_N_dom_sf"/>
</dbReference>
<sequence>MSYPFRLTNKAIRILDLHSVEEAKRLNHDMLTPEHVLLGIFHETDSIVVNVLNKLKIDIEKIKFDIESSMVKSTSNTKLFGKIPPSPRIQHLISRAAEEAKSLGDNCISTEHLLLGILKEENGIAYNVLTSYNLDLKTLRHEMMRIRGKSGSSSNISESSSSTIQEDNTARTPTLDKFARDLTKMAREKALDRVIGRENEVMRVVQILSRRKKNNPILLGEPGVGKTAIVEGLAEKIVSTDVPDILLKKRVLSLDLSSVVAGTKYRGEFEERIKNIVMEIKKVGNIIIFIDELHTLIGAGGAEGALDAANMLKPALSRGEIQCIGATTINEYKKYIEKDGALVRRFQPINVEEPSIDDTIEILNGIKSKYEEHHKVKYTDGAIYASAVLSKRYIFERHLPDKAIDLIDEAGSRARLMNMVRPQELKDLENKIKELNQEKETVVKNQIFEEAVKLRDTIKSLQEELDKKEAEWRSERDKTETIINEDDIRHVISEITNIPVKRLLDSESKRLIGMEDELHSKIVGQKEAISSISKAIRRARAGLKSTKKPLGSFIFLGPTGVGKTALAKVLSEFMFGDSDALIRIDMSEFMEKFAVSRLIGAPPGYVGYEEGGGLTEKVRRKPYSLILFDEIEKAHPDITNILLQVLEEGQLTDNFGRKVDFSNTIIIITSNLGARDIVKGTSLGFNAIGSEKDINDMKNFAMEELKQNFNPEFLNRIDDIIVFHTLTKEDLKDIIEIMLRELNEAIKDRNIFISLTDEAKNYIIDKGFDKKYGARSLRRAIQKEVEDYISTEILFGHIEDGDNVNVDSDGESLLFNVEKVKTYRENEVEELSKS</sequence>
<dbReference type="SMART" id="SM00382">
    <property type="entry name" value="AAA"/>
    <property type="match status" value="2"/>
</dbReference>
<keyword evidence="11" id="KW-0645">Protease</keyword>
<keyword evidence="1 5" id="KW-0677">Repeat</keyword>
<dbReference type="InterPro" id="IPR003959">
    <property type="entry name" value="ATPase_AAA_core"/>
</dbReference>
<dbReference type="FunFam" id="3.40.50.300:FF:000010">
    <property type="entry name" value="Chaperone clpB 1, putative"/>
    <property type="match status" value="1"/>
</dbReference>
<dbReference type="Pfam" id="PF02861">
    <property type="entry name" value="Clp_N"/>
    <property type="match status" value="1"/>
</dbReference>
<evidence type="ECO:0000256" key="3">
    <source>
        <dbReference type="ARBA" id="ARBA00022840"/>
    </source>
</evidence>
<dbReference type="GO" id="GO:0008233">
    <property type="term" value="F:peptidase activity"/>
    <property type="evidence" value="ECO:0007669"/>
    <property type="project" value="UniProtKB-KW"/>
</dbReference>
<dbReference type="Pfam" id="PF17871">
    <property type="entry name" value="AAA_lid_9"/>
    <property type="match status" value="1"/>
</dbReference>
<name>A0A5C8FE12_BRAPL</name>
<dbReference type="InterPro" id="IPR001943">
    <property type="entry name" value="UVR_dom"/>
</dbReference>
<evidence type="ECO:0000313" key="12">
    <source>
        <dbReference type="Proteomes" id="UP000323176"/>
    </source>
</evidence>
<dbReference type="Pfam" id="PF10431">
    <property type="entry name" value="ClpB_D2-small"/>
    <property type="match status" value="1"/>
</dbReference>
<evidence type="ECO:0000259" key="9">
    <source>
        <dbReference type="PROSITE" id="PS50151"/>
    </source>
</evidence>
<feature type="compositionally biased region" description="Low complexity" evidence="8">
    <location>
        <begin position="150"/>
        <end position="162"/>
    </location>
</feature>
<dbReference type="InterPro" id="IPR019489">
    <property type="entry name" value="Clp_ATPase_C"/>
</dbReference>
<dbReference type="GO" id="GO:0005737">
    <property type="term" value="C:cytoplasm"/>
    <property type="evidence" value="ECO:0007669"/>
    <property type="project" value="TreeGrafter"/>
</dbReference>
<dbReference type="EMBL" id="SAXY01000010">
    <property type="protein sequence ID" value="TXJ46850.1"/>
    <property type="molecule type" value="Genomic_DNA"/>
</dbReference>